<dbReference type="Gene3D" id="1.10.1200.10">
    <property type="entry name" value="ACP-like"/>
    <property type="match status" value="1"/>
</dbReference>
<dbReference type="InterPro" id="IPR036736">
    <property type="entry name" value="ACP-like_sf"/>
</dbReference>
<evidence type="ECO:0000313" key="3">
    <source>
        <dbReference type="Proteomes" id="UP001183619"/>
    </source>
</evidence>
<evidence type="ECO:0000313" key="2">
    <source>
        <dbReference type="EMBL" id="MDR7356285.1"/>
    </source>
</evidence>
<feature type="domain" description="Carrier" evidence="1">
    <location>
        <begin position="21"/>
        <end position="96"/>
    </location>
</feature>
<proteinExistence type="predicted"/>
<dbReference type="InterPro" id="IPR009081">
    <property type="entry name" value="PP-bd_ACP"/>
</dbReference>
<accession>A0ABU2BCC3</accession>
<protein>
    <submittedName>
        <fullName evidence="2">Acyl carrier protein</fullName>
    </submittedName>
</protein>
<dbReference type="EMBL" id="JAVDYF010000001">
    <property type="protein sequence ID" value="MDR7356285.1"/>
    <property type="molecule type" value="Genomic_DNA"/>
</dbReference>
<organism evidence="2 3">
    <name type="scientific">Corynebacterium felinum</name>
    <dbReference type="NCBI Taxonomy" id="131318"/>
    <lineage>
        <taxon>Bacteria</taxon>
        <taxon>Bacillati</taxon>
        <taxon>Actinomycetota</taxon>
        <taxon>Actinomycetes</taxon>
        <taxon>Mycobacteriales</taxon>
        <taxon>Corynebacteriaceae</taxon>
        <taxon>Corynebacterium</taxon>
    </lineage>
</organism>
<dbReference type="SUPFAM" id="SSF47336">
    <property type="entry name" value="ACP-like"/>
    <property type="match status" value="1"/>
</dbReference>
<comment type="caution">
    <text evidence="2">The sequence shown here is derived from an EMBL/GenBank/DDBJ whole genome shotgun (WGS) entry which is preliminary data.</text>
</comment>
<sequence length="98" mass="10959">MASLQEQLQKLTQPAAKKEAADTPTQVYDLLAALADVDKEQLRADMLLVDDLNLGSLDIIELAVRFEQKFGIPSEPETYLQLRTIADVLKLADEFQAR</sequence>
<dbReference type="Proteomes" id="UP001183619">
    <property type="component" value="Unassembled WGS sequence"/>
</dbReference>
<dbReference type="RefSeq" id="WP_277104861.1">
    <property type="nucleotide sequence ID" value="NZ_BAAAJS010000073.1"/>
</dbReference>
<keyword evidence="3" id="KW-1185">Reference proteome</keyword>
<dbReference type="PROSITE" id="PS50075">
    <property type="entry name" value="CARRIER"/>
    <property type="match status" value="1"/>
</dbReference>
<dbReference type="Pfam" id="PF00550">
    <property type="entry name" value="PP-binding"/>
    <property type="match status" value="1"/>
</dbReference>
<gene>
    <name evidence="2" type="ORF">J2S37_002823</name>
</gene>
<reference evidence="2 3" key="1">
    <citation type="submission" date="2023-07" db="EMBL/GenBank/DDBJ databases">
        <title>Sequencing the genomes of 1000 actinobacteria strains.</title>
        <authorList>
            <person name="Klenk H.-P."/>
        </authorList>
    </citation>
    <scope>NUCLEOTIDE SEQUENCE [LARGE SCALE GENOMIC DNA]</scope>
    <source>
        <strain evidence="2 3">DSM 44508</strain>
    </source>
</reference>
<name>A0ABU2BCC3_9CORY</name>
<evidence type="ECO:0000259" key="1">
    <source>
        <dbReference type="PROSITE" id="PS50075"/>
    </source>
</evidence>